<evidence type="ECO:0000256" key="5">
    <source>
        <dbReference type="PIRSR" id="PIRSR601519-1"/>
    </source>
</evidence>
<dbReference type="InterPro" id="IPR008331">
    <property type="entry name" value="Ferritin_DPS_dom"/>
</dbReference>
<feature type="binding site" evidence="5">
    <location>
        <position position="80"/>
    </location>
    <ligand>
        <name>Fe cation</name>
        <dbReference type="ChEBI" id="CHEBI:24875"/>
        <label>1</label>
    </ligand>
</feature>
<feature type="binding site" evidence="5">
    <location>
        <position position="83"/>
    </location>
    <ligand>
        <name>Fe cation</name>
        <dbReference type="ChEBI" id="CHEBI:24875"/>
        <label>1</label>
    </ligand>
</feature>
<dbReference type="GO" id="GO:0004322">
    <property type="term" value="F:ferroxidase activity"/>
    <property type="evidence" value="ECO:0007669"/>
    <property type="project" value="UniProtKB-EC"/>
</dbReference>
<evidence type="ECO:0000313" key="9">
    <source>
        <dbReference type="Proteomes" id="UP000053268"/>
    </source>
</evidence>
<proteinExistence type="inferred from homology"/>
<keyword evidence="9" id="KW-1185">Reference proteome</keyword>
<name>A0A194Q8X6_PAPXU</name>
<accession>A0A194Q8X6</accession>
<comment type="similarity">
    <text evidence="1 6">Belongs to the ferritin family.</text>
</comment>
<dbReference type="STRING" id="66420.A0A194Q8X6"/>
<evidence type="ECO:0000256" key="3">
    <source>
        <dbReference type="ARBA" id="ARBA00022723"/>
    </source>
</evidence>
<keyword evidence="4 5" id="KW-0408">Iron</keyword>
<evidence type="ECO:0000259" key="7">
    <source>
        <dbReference type="PROSITE" id="PS50905"/>
    </source>
</evidence>
<protein>
    <recommendedName>
        <fullName evidence="6">Ferritin</fullName>
        <ecNumber evidence="6">1.16.3.1</ecNumber>
    </recommendedName>
</protein>
<dbReference type="GO" id="GO:0008199">
    <property type="term" value="F:ferric iron binding"/>
    <property type="evidence" value="ECO:0007669"/>
    <property type="project" value="InterPro"/>
</dbReference>
<comment type="catalytic activity">
    <reaction evidence="6">
        <text>4 Fe(2+) + O2 + 4 H(+) = 4 Fe(3+) + 2 H2O</text>
        <dbReference type="Rhea" id="RHEA:11148"/>
        <dbReference type="ChEBI" id="CHEBI:15377"/>
        <dbReference type="ChEBI" id="CHEBI:15378"/>
        <dbReference type="ChEBI" id="CHEBI:15379"/>
        <dbReference type="ChEBI" id="CHEBI:29033"/>
        <dbReference type="ChEBI" id="CHEBI:29034"/>
        <dbReference type="EC" id="1.16.3.1"/>
    </reaction>
</comment>
<dbReference type="Gene3D" id="1.20.1260.10">
    <property type="match status" value="1"/>
</dbReference>
<reference evidence="8 9" key="1">
    <citation type="journal article" date="2015" name="Nat. Commun.">
        <title>Outbred genome sequencing and CRISPR/Cas9 gene editing in butterflies.</title>
        <authorList>
            <person name="Li X."/>
            <person name="Fan D."/>
            <person name="Zhang W."/>
            <person name="Liu G."/>
            <person name="Zhang L."/>
            <person name="Zhao L."/>
            <person name="Fang X."/>
            <person name="Chen L."/>
            <person name="Dong Y."/>
            <person name="Chen Y."/>
            <person name="Ding Y."/>
            <person name="Zhao R."/>
            <person name="Feng M."/>
            <person name="Zhu Y."/>
            <person name="Feng Y."/>
            <person name="Jiang X."/>
            <person name="Zhu D."/>
            <person name="Xiang H."/>
            <person name="Feng X."/>
            <person name="Li S."/>
            <person name="Wang J."/>
            <person name="Zhang G."/>
            <person name="Kronforst M.R."/>
            <person name="Wang W."/>
        </authorList>
    </citation>
    <scope>NUCLEOTIDE SEQUENCE [LARGE SCALE GENOMIC DNA]</scope>
    <source>
        <strain evidence="8">Ya'a_city_454_Px</strain>
        <tissue evidence="8">Whole body</tissue>
    </source>
</reference>
<dbReference type="InterPro" id="IPR001519">
    <property type="entry name" value="Ferritin"/>
</dbReference>
<dbReference type="GO" id="GO:0008198">
    <property type="term" value="F:ferrous iron binding"/>
    <property type="evidence" value="ECO:0007669"/>
    <property type="project" value="TreeGrafter"/>
</dbReference>
<comment type="function">
    <text evidence="6">Stores iron in a soluble, non-toxic, readily available form. Important for iron homeostasis. Iron is taken up in the ferrous form and deposited as ferric hydroxides after oxidation.</text>
</comment>
<dbReference type="GO" id="GO:0006879">
    <property type="term" value="P:intracellular iron ion homeostasis"/>
    <property type="evidence" value="ECO:0007669"/>
    <property type="project" value="UniProtKB-KW"/>
</dbReference>
<dbReference type="CDD" id="cd01056">
    <property type="entry name" value="Euk_Ferritin"/>
    <property type="match status" value="1"/>
</dbReference>
<keyword evidence="2 6" id="KW-0409">Iron storage</keyword>
<evidence type="ECO:0000256" key="6">
    <source>
        <dbReference type="RuleBase" id="RU361145"/>
    </source>
</evidence>
<dbReference type="InterPro" id="IPR009078">
    <property type="entry name" value="Ferritin-like_SF"/>
</dbReference>
<feature type="binding site" evidence="5">
    <location>
        <position position="125"/>
    </location>
    <ligand>
        <name>Fe cation</name>
        <dbReference type="ChEBI" id="CHEBI:24875"/>
        <label>1</label>
    </ligand>
</feature>
<dbReference type="EMBL" id="KQ459299">
    <property type="protein sequence ID" value="KPJ01973.1"/>
    <property type="molecule type" value="Genomic_DNA"/>
</dbReference>
<dbReference type="GO" id="GO:0006826">
    <property type="term" value="P:iron ion transport"/>
    <property type="evidence" value="ECO:0007669"/>
    <property type="project" value="InterPro"/>
</dbReference>
<feature type="domain" description="Ferritin-like diiron" evidence="7">
    <location>
        <begin position="28"/>
        <end position="177"/>
    </location>
</feature>
<dbReference type="Proteomes" id="UP000053268">
    <property type="component" value="Unassembled WGS sequence"/>
</dbReference>
<keyword evidence="6" id="KW-0560">Oxidoreductase</keyword>
<gene>
    <name evidence="8" type="ORF">RR46_05182</name>
</gene>
<dbReference type="PROSITE" id="PS50905">
    <property type="entry name" value="FERRITIN_LIKE"/>
    <property type="match status" value="1"/>
</dbReference>
<dbReference type="Pfam" id="PF00210">
    <property type="entry name" value="Ferritin"/>
    <property type="match status" value="1"/>
</dbReference>
<dbReference type="SUPFAM" id="SSF47240">
    <property type="entry name" value="Ferritin-like"/>
    <property type="match status" value="1"/>
</dbReference>
<dbReference type="AlphaFoldDB" id="A0A194Q8X6"/>
<organism evidence="8 9">
    <name type="scientific">Papilio xuthus</name>
    <name type="common">Asian swallowtail butterfly</name>
    <dbReference type="NCBI Taxonomy" id="66420"/>
    <lineage>
        <taxon>Eukaryota</taxon>
        <taxon>Metazoa</taxon>
        <taxon>Ecdysozoa</taxon>
        <taxon>Arthropoda</taxon>
        <taxon>Hexapoda</taxon>
        <taxon>Insecta</taxon>
        <taxon>Pterygota</taxon>
        <taxon>Neoptera</taxon>
        <taxon>Endopterygota</taxon>
        <taxon>Lepidoptera</taxon>
        <taxon>Glossata</taxon>
        <taxon>Ditrysia</taxon>
        <taxon>Papilionoidea</taxon>
        <taxon>Papilionidae</taxon>
        <taxon>Papilioninae</taxon>
        <taxon>Papilio</taxon>
    </lineage>
</organism>
<evidence type="ECO:0000313" key="8">
    <source>
        <dbReference type="EMBL" id="KPJ01973.1"/>
    </source>
</evidence>
<dbReference type="EC" id="1.16.3.1" evidence="6"/>
<dbReference type="PANTHER" id="PTHR11431:SF75">
    <property type="entry name" value="FERRITIN"/>
    <property type="match status" value="1"/>
</dbReference>
<feature type="binding site" evidence="5">
    <location>
        <position position="159"/>
    </location>
    <ligand>
        <name>Fe cation</name>
        <dbReference type="ChEBI" id="CHEBI:24875"/>
        <label>1</label>
    </ligand>
</feature>
<feature type="binding site" evidence="5">
    <location>
        <position position="45"/>
    </location>
    <ligand>
        <name>Fe cation</name>
        <dbReference type="ChEBI" id="CHEBI:24875"/>
        <label>1</label>
    </ligand>
</feature>
<dbReference type="InterPro" id="IPR009040">
    <property type="entry name" value="Ferritin-like_diiron"/>
</dbReference>
<evidence type="ECO:0000256" key="4">
    <source>
        <dbReference type="ARBA" id="ARBA00023004"/>
    </source>
</evidence>
<dbReference type="PANTHER" id="PTHR11431">
    <property type="entry name" value="FERRITIN"/>
    <property type="match status" value="1"/>
</dbReference>
<dbReference type="InterPro" id="IPR012347">
    <property type="entry name" value="Ferritin-like"/>
</dbReference>
<evidence type="ECO:0000256" key="1">
    <source>
        <dbReference type="ARBA" id="ARBA00007513"/>
    </source>
</evidence>
<keyword evidence="3 5" id="KW-0479">Metal-binding</keyword>
<evidence type="ECO:0000256" key="2">
    <source>
        <dbReference type="ARBA" id="ARBA00022434"/>
    </source>
</evidence>
<dbReference type="GO" id="GO:0005737">
    <property type="term" value="C:cytoplasm"/>
    <property type="evidence" value="ECO:0007669"/>
    <property type="project" value="TreeGrafter"/>
</dbReference>
<sequence length="205" mass="23795">MHKVLLKSLVLRRQVFKCNIRWKVYYQHKYDPKVEDVINKQIQAEQQAAQDYLAMATMFLHPCMSRPGAGGYFMKMYNEELEHMQKLIEYQLIRGGAIIISGLKAPTMDNKLTLQSAFKKGLSMEKTVTELLENVVAVAEKVDDYQCADFITSVYLAEQMASINELSHHVTNMDRLCGDEHAVYQYDLQLLKSYPNPFKFKMPER</sequence>